<organism evidence="1 2">
    <name type="scientific">Auriscalpium vulgare</name>
    <dbReference type="NCBI Taxonomy" id="40419"/>
    <lineage>
        <taxon>Eukaryota</taxon>
        <taxon>Fungi</taxon>
        <taxon>Dikarya</taxon>
        <taxon>Basidiomycota</taxon>
        <taxon>Agaricomycotina</taxon>
        <taxon>Agaricomycetes</taxon>
        <taxon>Russulales</taxon>
        <taxon>Auriscalpiaceae</taxon>
        <taxon>Auriscalpium</taxon>
    </lineage>
</organism>
<evidence type="ECO:0000313" key="2">
    <source>
        <dbReference type="Proteomes" id="UP000814033"/>
    </source>
</evidence>
<reference evidence="1" key="1">
    <citation type="submission" date="2021-02" db="EMBL/GenBank/DDBJ databases">
        <authorList>
            <consortium name="DOE Joint Genome Institute"/>
            <person name="Ahrendt S."/>
            <person name="Looney B.P."/>
            <person name="Miyauchi S."/>
            <person name="Morin E."/>
            <person name="Drula E."/>
            <person name="Courty P.E."/>
            <person name="Chicoki N."/>
            <person name="Fauchery L."/>
            <person name="Kohler A."/>
            <person name="Kuo A."/>
            <person name="Labutti K."/>
            <person name="Pangilinan J."/>
            <person name="Lipzen A."/>
            <person name="Riley R."/>
            <person name="Andreopoulos W."/>
            <person name="He G."/>
            <person name="Johnson J."/>
            <person name="Barry K.W."/>
            <person name="Grigoriev I.V."/>
            <person name="Nagy L."/>
            <person name="Hibbett D."/>
            <person name="Henrissat B."/>
            <person name="Matheny P.B."/>
            <person name="Labbe J."/>
            <person name="Martin F."/>
        </authorList>
    </citation>
    <scope>NUCLEOTIDE SEQUENCE</scope>
    <source>
        <strain evidence="1">FP105234-sp</strain>
    </source>
</reference>
<gene>
    <name evidence="1" type="ORF">FA95DRAFT_1457590</name>
</gene>
<dbReference type="EMBL" id="MU275961">
    <property type="protein sequence ID" value="KAI0045104.1"/>
    <property type="molecule type" value="Genomic_DNA"/>
</dbReference>
<protein>
    <submittedName>
        <fullName evidence="1">Cytochrome P450</fullName>
    </submittedName>
</protein>
<dbReference type="Proteomes" id="UP000814033">
    <property type="component" value="Unassembled WGS sequence"/>
</dbReference>
<reference evidence="1" key="2">
    <citation type="journal article" date="2022" name="New Phytol.">
        <title>Evolutionary transition to the ectomycorrhizal habit in the genomes of a hyperdiverse lineage of mushroom-forming fungi.</title>
        <authorList>
            <person name="Looney B."/>
            <person name="Miyauchi S."/>
            <person name="Morin E."/>
            <person name="Drula E."/>
            <person name="Courty P.E."/>
            <person name="Kohler A."/>
            <person name="Kuo A."/>
            <person name="LaButti K."/>
            <person name="Pangilinan J."/>
            <person name="Lipzen A."/>
            <person name="Riley R."/>
            <person name="Andreopoulos W."/>
            <person name="He G."/>
            <person name="Johnson J."/>
            <person name="Nolan M."/>
            <person name="Tritt A."/>
            <person name="Barry K.W."/>
            <person name="Grigoriev I.V."/>
            <person name="Nagy L.G."/>
            <person name="Hibbett D."/>
            <person name="Henrissat B."/>
            <person name="Matheny P.B."/>
            <person name="Labbe J."/>
            <person name="Martin F.M."/>
        </authorList>
    </citation>
    <scope>NUCLEOTIDE SEQUENCE</scope>
    <source>
        <strain evidence="1">FP105234-sp</strain>
    </source>
</reference>
<proteinExistence type="predicted"/>
<keyword evidence="2" id="KW-1185">Reference proteome</keyword>
<evidence type="ECO:0000313" key="1">
    <source>
        <dbReference type="EMBL" id="KAI0045104.1"/>
    </source>
</evidence>
<sequence length="224" mass="25416">LVVVICAYVLNAVHVRRKRSRLPYPPGPRGLPLIGNLLDLPSDKGSWLAYTELGKKYGDIFSLNILGQLIIVVQSPKIAYDLLEKRSNIYSDRIPSPTSFNRAGWHWYLAIAGVGAPWRIGRRILDRSMRPSAIVNYRPAQIMKVHAFLNHLLHDPENFADHIEYLQDSLIMNLGYGIYIKGHDDEYLAGIKRTEHMMEATTLPGSVAVNLLPFLRYLPEWLSG</sequence>
<accession>A0ACB8RMA0</accession>
<name>A0ACB8RMA0_9AGAM</name>
<comment type="caution">
    <text evidence="1">The sequence shown here is derived from an EMBL/GenBank/DDBJ whole genome shotgun (WGS) entry which is preliminary data.</text>
</comment>
<feature type="non-terminal residue" evidence="1">
    <location>
        <position position="1"/>
    </location>
</feature>
<feature type="non-terminal residue" evidence="1">
    <location>
        <position position="224"/>
    </location>
</feature>